<name>A0A7R7HWL4_9ACTN</name>
<evidence type="ECO:0000313" key="2">
    <source>
        <dbReference type="Proteomes" id="UP000611640"/>
    </source>
</evidence>
<dbReference type="EMBL" id="AP023355">
    <property type="protein sequence ID" value="BCJ34099.1"/>
    <property type="molecule type" value="Genomic_DNA"/>
</dbReference>
<dbReference type="KEGG" id="atl:Athai_16020"/>
<proteinExistence type="predicted"/>
<keyword evidence="2" id="KW-1185">Reference proteome</keyword>
<sequence>MAEVRQRWLDALPRMVCRPGMYSHDGFAFDLLARGLLEELCFLDERESDLDDARAELRRFGKTGVAGPFKALFGDERGCVAEVASVFSALFHRLGYLDLDRLLDTDEWSLLTTGLRERFDGRDVRLSEVETWFGSPSLLIDQRIACYAPADRSGWVYFDCFAEHRTDYVPGEGHYEWHQDADPLVRMVRQPAADFEGGLTLTLYGKVLRWGPGWWLRHDTGLSEEQRAIARQLRMIEAADPSQALRPERGVPRH</sequence>
<dbReference type="Proteomes" id="UP000611640">
    <property type="component" value="Chromosome"/>
</dbReference>
<protein>
    <submittedName>
        <fullName evidence="1">Uncharacterized protein</fullName>
    </submittedName>
</protein>
<reference evidence="1 2" key="1">
    <citation type="submission" date="2020-08" db="EMBL/GenBank/DDBJ databases">
        <title>Whole genome shotgun sequence of Actinocatenispora thailandica NBRC 105041.</title>
        <authorList>
            <person name="Komaki H."/>
            <person name="Tamura T."/>
        </authorList>
    </citation>
    <scope>NUCLEOTIDE SEQUENCE [LARGE SCALE GENOMIC DNA]</scope>
    <source>
        <strain evidence="1 2">NBRC 105041</strain>
    </source>
</reference>
<gene>
    <name evidence="1" type="ORF">Athai_16020</name>
</gene>
<organism evidence="1 2">
    <name type="scientific">Actinocatenispora thailandica</name>
    <dbReference type="NCBI Taxonomy" id="227318"/>
    <lineage>
        <taxon>Bacteria</taxon>
        <taxon>Bacillati</taxon>
        <taxon>Actinomycetota</taxon>
        <taxon>Actinomycetes</taxon>
        <taxon>Micromonosporales</taxon>
        <taxon>Micromonosporaceae</taxon>
        <taxon>Actinocatenispora</taxon>
    </lineage>
</organism>
<evidence type="ECO:0000313" key="1">
    <source>
        <dbReference type="EMBL" id="BCJ34099.1"/>
    </source>
</evidence>
<dbReference type="AlphaFoldDB" id="A0A7R7HWL4"/>
<accession>A0A7R7HWL4</accession>